<feature type="region of interest" description="Disordered" evidence="1">
    <location>
        <begin position="222"/>
        <end position="254"/>
    </location>
</feature>
<evidence type="ECO:0000256" key="1">
    <source>
        <dbReference type="SAM" id="MobiDB-lite"/>
    </source>
</evidence>
<keyword evidence="2" id="KW-0472">Membrane</keyword>
<dbReference type="EMBL" id="JAOYFB010000036">
    <property type="protein sequence ID" value="KAK4021183.1"/>
    <property type="molecule type" value="Genomic_DNA"/>
</dbReference>
<evidence type="ECO:0000313" key="3">
    <source>
        <dbReference type="EMBL" id="KAK4021183.1"/>
    </source>
</evidence>
<feature type="transmembrane region" description="Helical" evidence="2">
    <location>
        <begin position="67"/>
        <end position="93"/>
    </location>
</feature>
<feature type="compositionally biased region" description="Polar residues" evidence="1">
    <location>
        <begin position="235"/>
        <end position="251"/>
    </location>
</feature>
<proteinExistence type="predicted"/>
<evidence type="ECO:0000313" key="4">
    <source>
        <dbReference type="Proteomes" id="UP001234178"/>
    </source>
</evidence>
<protein>
    <submittedName>
        <fullName evidence="3">Uncharacterized protein</fullName>
    </submittedName>
</protein>
<comment type="caution">
    <text evidence="3">The sequence shown here is derived from an EMBL/GenBank/DDBJ whole genome shotgun (WGS) entry which is preliminary data.</text>
</comment>
<keyword evidence="4" id="KW-1185">Reference proteome</keyword>
<gene>
    <name evidence="3" type="ORF">OUZ56_003102</name>
</gene>
<reference evidence="3 4" key="1">
    <citation type="journal article" date="2023" name="Nucleic Acids Res.">
        <title>The hologenome of Daphnia magna reveals possible DNA methylation and microbiome-mediated evolution of the host genome.</title>
        <authorList>
            <person name="Chaturvedi A."/>
            <person name="Li X."/>
            <person name="Dhandapani V."/>
            <person name="Marshall H."/>
            <person name="Kissane S."/>
            <person name="Cuenca-Cambronero M."/>
            <person name="Asole G."/>
            <person name="Calvet F."/>
            <person name="Ruiz-Romero M."/>
            <person name="Marangio P."/>
            <person name="Guigo R."/>
            <person name="Rago D."/>
            <person name="Mirbahai L."/>
            <person name="Eastwood N."/>
            <person name="Colbourne J.K."/>
            <person name="Zhou J."/>
            <person name="Mallon E."/>
            <person name="Orsini L."/>
        </authorList>
    </citation>
    <scope>NUCLEOTIDE SEQUENCE [LARGE SCALE GENOMIC DNA]</scope>
    <source>
        <strain evidence="3">LRV0_1</strain>
    </source>
</reference>
<evidence type="ECO:0000256" key="2">
    <source>
        <dbReference type="SAM" id="Phobius"/>
    </source>
</evidence>
<organism evidence="3 4">
    <name type="scientific">Daphnia magna</name>
    <dbReference type="NCBI Taxonomy" id="35525"/>
    <lineage>
        <taxon>Eukaryota</taxon>
        <taxon>Metazoa</taxon>
        <taxon>Ecdysozoa</taxon>
        <taxon>Arthropoda</taxon>
        <taxon>Crustacea</taxon>
        <taxon>Branchiopoda</taxon>
        <taxon>Diplostraca</taxon>
        <taxon>Cladocera</taxon>
        <taxon>Anomopoda</taxon>
        <taxon>Daphniidae</taxon>
        <taxon>Daphnia</taxon>
    </lineage>
</organism>
<accession>A0ABR0A7R5</accession>
<name>A0ABR0A7R5_9CRUS</name>
<dbReference type="Proteomes" id="UP001234178">
    <property type="component" value="Unassembled WGS sequence"/>
</dbReference>
<keyword evidence="2" id="KW-0812">Transmembrane</keyword>
<sequence>MEEESEAVNIVAMGDSMSMDYGVLIAINSTMSSNCTSRFKNGCSPREKLHFRFWPGEINPSQTSQGLMALTVMLLLLCLVLTYCCWGTCCKLIKRRSTNRRSRSQTSFDSSISCASDPRLMMMWSLHHRHEMCTHHPETTVALDPHHNRVLVKPRPLRPDVPPPPYDALFGQEVSYAPPTYSSLALDQSLCPVSLRPQETCESSVSSSPVVTVRIEREAEILDASGDGNRDGSFARSQSVPAISNNPSQNKPVGIIFRIGNDDTGTFEDDHEVVN</sequence>
<keyword evidence="2" id="KW-1133">Transmembrane helix</keyword>